<dbReference type="AlphaFoldDB" id="A0A8J6TRU7"/>
<reference evidence="2 3" key="1">
    <citation type="submission" date="2020-08" db="EMBL/GenBank/DDBJ databases">
        <title>Bridging the membrane lipid divide: bacteria of the FCB group superphylum have the potential to synthesize archaeal ether lipids.</title>
        <authorList>
            <person name="Villanueva L."/>
            <person name="Von Meijenfeldt F.A.B."/>
            <person name="Westbye A.B."/>
            <person name="Yadav S."/>
            <person name="Hopmans E.C."/>
            <person name="Dutilh B.E."/>
            <person name="Sinninghe Damste J.S."/>
        </authorList>
    </citation>
    <scope>NUCLEOTIDE SEQUENCE [LARGE SCALE GENOMIC DNA]</scope>
    <source>
        <strain evidence="2">NIOZ-UU17</strain>
    </source>
</reference>
<protein>
    <recommendedName>
        <fullName evidence="1">DUF6306 domain-containing protein</fullName>
    </recommendedName>
</protein>
<evidence type="ECO:0000313" key="2">
    <source>
        <dbReference type="EMBL" id="MBC8434513.1"/>
    </source>
</evidence>
<dbReference type="Proteomes" id="UP000605201">
    <property type="component" value="Unassembled WGS sequence"/>
</dbReference>
<proteinExistence type="predicted"/>
<sequence length="113" mass="12983">GELLSQTDDRHLLDLLKKFLRDEGVNCRILIALIHDLGAEPSDRTGDFVDKVLALDSLKEQIDLLIRGQEWVARKIRESHHLLPAGSPQLFMEAIKVQHEENVDTLSMYFKKH</sequence>
<accession>A0A8J6TRU7</accession>
<gene>
    <name evidence="2" type="ORF">H8D96_21600</name>
</gene>
<dbReference type="EMBL" id="JACNIG010000452">
    <property type="protein sequence ID" value="MBC8434513.1"/>
    <property type="molecule type" value="Genomic_DNA"/>
</dbReference>
<feature type="non-terminal residue" evidence="2">
    <location>
        <position position="1"/>
    </location>
</feature>
<dbReference type="Pfam" id="PF19825">
    <property type="entry name" value="DUF6306"/>
    <property type="match status" value="1"/>
</dbReference>
<name>A0A8J6TRU7_9BACT</name>
<comment type="caution">
    <text evidence="2">The sequence shown here is derived from an EMBL/GenBank/DDBJ whole genome shotgun (WGS) entry which is preliminary data.</text>
</comment>
<dbReference type="InterPro" id="IPR046273">
    <property type="entry name" value="DUF6306"/>
</dbReference>
<evidence type="ECO:0000259" key="1">
    <source>
        <dbReference type="Pfam" id="PF19825"/>
    </source>
</evidence>
<feature type="domain" description="DUF6306" evidence="1">
    <location>
        <begin position="8"/>
        <end position="104"/>
    </location>
</feature>
<evidence type="ECO:0000313" key="3">
    <source>
        <dbReference type="Proteomes" id="UP000605201"/>
    </source>
</evidence>
<organism evidence="2 3">
    <name type="scientific">Candidatus Desulfatibia vada</name>
    <dbReference type="NCBI Taxonomy" id="2841696"/>
    <lineage>
        <taxon>Bacteria</taxon>
        <taxon>Pseudomonadati</taxon>
        <taxon>Thermodesulfobacteriota</taxon>
        <taxon>Desulfobacteria</taxon>
        <taxon>Desulfobacterales</taxon>
        <taxon>Desulfobacterales incertae sedis</taxon>
        <taxon>Candidatus Desulfatibia</taxon>
    </lineage>
</organism>